<accession>A0A1B1AND6</accession>
<dbReference type="Gene3D" id="3.40.630.10">
    <property type="entry name" value="Zn peptidases"/>
    <property type="match status" value="1"/>
</dbReference>
<evidence type="ECO:0000256" key="4">
    <source>
        <dbReference type="ARBA" id="ARBA00022801"/>
    </source>
</evidence>
<dbReference type="OrthoDB" id="9809784at2"/>
<feature type="domain" description="Peptidase M20 dimerisation" evidence="7">
    <location>
        <begin position="221"/>
        <end position="360"/>
    </location>
</feature>
<dbReference type="SUPFAM" id="SSF53187">
    <property type="entry name" value="Zn-dependent exopeptidases"/>
    <property type="match status" value="1"/>
</dbReference>
<dbReference type="InterPro" id="IPR011650">
    <property type="entry name" value="Peptidase_M20_dimer"/>
</dbReference>
<keyword evidence="3" id="KW-0479">Metal-binding</keyword>
<evidence type="ECO:0000256" key="6">
    <source>
        <dbReference type="SAM" id="SignalP"/>
    </source>
</evidence>
<dbReference type="InParanoid" id="A0A1B1AND6"/>
<protein>
    <submittedName>
        <fullName evidence="8">Peptidase M20</fullName>
    </submittedName>
</protein>
<evidence type="ECO:0000256" key="2">
    <source>
        <dbReference type="ARBA" id="ARBA00022670"/>
    </source>
</evidence>
<dbReference type="PANTHER" id="PTHR45962">
    <property type="entry name" value="N-FATTY-ACYL-AMINO ACID SYNTHASE/HYDROLASE PM20D1"/>
    <property type="match status" value="1"/>
</dbReference>
<sequence length="463" mass="50744">MRAFVIALAITAFVGTATAQELTPDRARFRSIYEELVEIDSSPTTGSCTRAVNAMLVHLRNAGYSERDAQVIIPDGAPEDGNLVAVLRGSSSRAVLLLAHIDVVDARREDWERDPFTLVEENGYFYARGSADDKAMAAVFLDLMVRLRQENFRPRRTIRLALTCGEETSNRVNGVDYLLQNHRPWMQADFAINEGAGGMLTAEGRPIAFNIQAGEKIHQVMTLTVTNPGGHSSRPVPENAIYRLSGALERLSQFQFPVELTPVTRAFFERMAPIAGGTNGEAMTAIARDPNDAEAAAILARDPSFNAIMRTTCVATQVEAGHAPNALPQRAVATLSCRVLQGHTPEELQADLQRAVSDPQVTVEIVRRRDGSSPPRLTRQIMGPVERTVARMWPGIPIIPMMTPGATDGRYLNNAGIPTYGMSGMFSSPGESNAHGLNEKIRVRSLYEGRDFLDAVVRDYARQ</sequence>
<evidence type="ECO:0000313" key="9">
    <source>
        <dbReference type="Proteomes" id="UP000092498"/>
    </source>
</evidence>
<keyword evidence="2" id="KW-0645">Protease</keyword>
<dbReference type="STRING" id="1759059.ATE48_12330"/>
<dbReference type="PROSITE" id="PS00758">
    <property type="entry name" value="ARGE_DAPE_CPG2_1"/>
    <property type="match status" value="1"/>
</dbReference>
<keyword evidence="5" id="KW-0862">Zinc</keyword>
<proteinExistence type="inferred from homology"/>
<evidence type="ECO:0000256" key="1">
    <source>
        <dbReference type="ARBA" id="ARBA00006247"/>
    </source>
</evidence>
<dbReference type="Gene3D" id="1.10.150.900">
    <property type="match status" value="1"/>
</dbReference>
<keyword evidence="4" id="KW-0378">Hydrolase</keyword>
<dbReference type="Proteomes" id="UP000092498">
    <property type="component" value="Chromosome"/>
</dbReference>
<feature type="chain" id="PRO_5008519055" evidence="6">
    <location>
        <begin position="20"/>
        <end position="463"/>
    </location>
</feature>
<dbReference type="KEGG" id="cbot:ATE48_12330"/>
<dbReference type="PROSITE" id="PS00759">
    <property type="entry name" value="ARGE_DAPE_CPG2_2"/>
    <property type="match status" value="1"/>
</dbReference>
<dbReference type="GO" id="GO:0006508">
    <property type="term" value="P:proteolysis"/>
    <property type="evidence" value="ECO:0007669"/>
    <property type="project" value="UniProtKB-KW"/>
</dbReference>
<dbReference type="NCBIfam" id="NF006596">
    <property type="entry name" value="PRK09133.1"/>
    <property type="match status" value="1"/>
</dbReference>
<dbReference type="InterPro" id="IPR001261">
    <property type="entry name" value="ArgE/DapE_CS"/>
</dbReference>
<evidence type="ECO:0000256" key="3">
    <source>
        <dbReference type="ARBA" id="ARBA00022723"/>
    </source>
</evidence>
<dbReference type="Gene3D" id="3.30.70.360">
    <property type="match status" value="1"/>
</dbReference>
<dbReference type="AlphaFoldDB" id="A0A1B1AND6"/>
<dbReference type="Pfam" id="PF07687">
    <property type="entry name" value="M20_dimer"/>
    <property type="match status" value="1"/>
</dbReference>
<dbReference type="PANTHER" id="PTHR45962:SF1">
    <property type="entry name" value="N-FATTY-ACYL-AMINO ACID SYNTHASE_HYDROLASE PM20D1"/>
    <property type="match status" value="1"/>
</dbReference>
<organism evidence="8 9">
    <name type="scientific">Candidatus Viadribacter manganicus</name>
    <dbReference type="NCBI Taxonomy" id="1759059"/>
    <lineage>
        <taxon>Bacteria</taxon>
        <taxon>Pseudomonadati</taxon>
        <taxon>Pseudomonadota</taxon>
        <taxon>Alphaproteobacteria</taxon>
        <taxon>Hyphomonadales</taxon>
        <taxon>Hyphomonadaceae</taxon>
        <taxon>Candidatus Viadribacter</taxon>
    </lineage>
</organism>
<evidence type="ECO:0000259" key="7">
    <source>
        <dbReference type="Pfam" id="PF07687"/>
    </source>
</evidence>
<evidence type="ECO:0000256" key="5">
    <source>
        <dbReference type="ARBA" id="ARBA00022833"/>
    </source>
</evidence>
<dbReference type="InterPro" id="IPR047177">
    <property type="entry name" value="Pept_M20A"/>
</dbReference>
<dbReference type="Pfam" id="PF01546">
    <property type="entry name" value="Peptidase_M20"/>
    <property type="match status" value="1"/>
</dbReference>
<dbReference type="GO" id="GO:0046872">
    <property type="term" value="F:metal ion binding"/>
    <property type="evidence" value="ECO:0007669"/>
    <property type="project" value="UniProtKB-KW"/>
</dbReference>
<reference evidence="8 9" key="1">
    <citation type="submission" date="2015-11" db="EMBL/GenBank/DDBJ databases">
        <title>Whole-Genome Sequence of Candidatus Oderbacter manganicum from the National Park Lower Oder Valley, Germany.</title>
        <authorList>
            <person name="Braun B."/>
            <person name="Liere K."/>
            <person name="Szewzyk U."/>
        </authorList>
    </citation>
    <scope>NUCLEOTIDE SEQUENCE [LARGE SCALE GENOMIC DNA]</scope>
    <source>
        <strain evidence="8 9">OTSz_A_272</strain>
    </source>
</reference>
<keyword evidence="6" id="KW-0732">Signal</keyword>
<name>A0A1B1AND6_9PROT</name>
<dbReference type="EMBL" id="CP013244">
    <property type="protein sequence ID" value="ANP48056.1"/>
    <property type="molecule type" value="Genomic_DNA"/>
</dbReference>
<feature type="signal peptide" evidence="6">
    <location>
        <begin position="1"/>
        <end position="19"/>
    </location>
</feature>
<dbReference type="InterPro" id="IPR036264">
    <property type="entry name" value="Bact_exopeptidase_dim_dom"/>
</dbReference>
<dbReference type="SUPFAM" id="SSF55031">
    <property type="entry name" value="Bacterial exopeptidase dimerisation domain"/>
    <property type="match status" value="1"/>
</dbReference>
<comment type="similarity">
    <text evidence="1">Belongs to the peptidase M20A family.</text>
</comment>
<evidence type="ECO:0000313" key="8">
    <source>
        <dbReference type="EMBL" id="ANP48056.1"/>
    </source>
</evidence>
<dbReference type="InterPro" id="IPR002933">
    <property type="entry name" value="Peptidase_M20"/>
</dbReference>
<gene>
    <name evidence="8" type="ORF">ATE48_12330</name>
</gene>
<dbReference type="GO" id="GO:0008233">
    <property type="term" value="F:peptidase activity"/>
    <property type="evidence" value="ECO:0007669"/>
    <property type="project" value="UniProtKB-KW"/>
</dbReference>
<keyword evidence="9" id="KW-1185">Reference proteome</keyword>